<dbReference type="InterPro" id="IPR001638">
    <property type="entry name" value="Solute-binding_3/MltF_N"/>
</dbReference>
<keyword evidence="3" id="KW-0029">Amino-acid transport</keyword>
<evidence type="ECO:0000313" key="9">
    <source>
        <dbReference type="Proteomes" id="UP000238672"/>
    </source>
</evidence>
<feature type="domain" description="ABC transmembrane type-1" evidence="7">
    <location>
        <begin position="340"/>
        <end position="549"/>
    </location>
</feature>
<feature type="transmembrane region" description="Helical" evidence="6">
    <location>
        <begin position="527"/>
        <end position="549"/>
    </location>
</feature>
<keyword evidence="9" id="KW-1185">Reference proteome</keyword>
<dbReference type="PROSITE" id="PS50928">
    <property type="entry name" value="ABC_TM1"/>
    <property type="match status" value="1"/>
</dbReference>
<feature type="transmembrane region" description="Helical" evidence="6">
    <location>
        <begin position="431"/>
        <end position="450"/>
    </location>
</feature>
<comment type="subcellular location">
    <subcellularLocation>
        <location evidence="6">Cell membrane</location>
        <topology evidence="6">Multi-pass membrane protein</topology>
    </subcellularLocation>
    <subcellularLocation>
        <location evidence="1">Membrane</location>
        <topology evidence="1">Multi-pass membrane protein</topology>
    </subcellularLocation>
</comment>
<reference evidence="8 9" key="1">
    <citation type="submission" date="2018-02" db="EMBL/GenBank/DDBJ databases">
        <title>Metagenomics reveals mixed infection of spiroplasma and phytoplasma in chicory.</title>
        <authorList>
            <person name="Polano C."/>
            <person name="Moruzzi S."/>
            <person name="Ermacora P."/>
            <person name="Ferrini F."/>
            <person name="Martini M."/>
            <person name="Firrao G."/>
        </authorList>
    </citation>
    <scope>NUCLEOTIDE SEQUENCE [LARGE SCALE GENOMIC DNA]</scope>
    <source>
        <strain evidence="8 9">ChiP</strain>
    </source>
</reference>
<name>A0A2S8NUF2_9MOLU</name>
<dbReference type="GO" id="GO:0006865">
    <property type="term" value="P:amino acid transport"/>
    <property type="evidence" value="ECO:0007669"/>
    <property type="project" value="UniProtKB-KW"/>
</dbReference>
<dbReference type="EMBL" id="PUUG01000043">
    <property type="protein sequence ID" value="PQP79578.1"/>
    <property type="molecule type" value="Genomic_DNA"/>
</dbReference>
<dbReference type="Pfam" id="PF00497">
    <property type="entry name" value="SBP_bac_3"/>
    <property type="match status" value="1"/>
</dbReference>
<keyword evidence="4 6" id="KW-1133">Transmembrane helix</keyword>
<dbReference type="PANTHER" id="PTHR30614">
    <property type="entry name" value="MEMBRANE COMPONENT OF AMINO ACID ABC TRANSPORTER"/>
    <property type="match status" value="1"/>
</dbReference>
<dbReference type="SUPFAM" id="SSF161098">
    <property type="entry name" value="MetI-like"/>
    <property type="match status" value="1"/>
</dbReference>
<protein>
    <recommendedName>
        <fullName evidence="7">ABC transmembrane type-1 domain-containing protein</fullName>
    </recommendedName>
</protein>
<dbReference type="PANTHER" id="PTHR30614:SF0">
    <property type="entry name" value="L-CYSTINE TRANSPORT SYSTEM PERMEASE PROTEIN TCYL"/>
    <property type="match status" value="1"/>
</dbReference>
<dbReference type="InterPro" id="IPR035906">
    <property type="entry name" value="MetI-like_sf"/>
</dbReference>
<keyword evidence="6" id="KW-0813">Transport</keyword>
<feature type="transmembrane region" description="Helical" evidence="6">
    <location>
        <begin position="344"/>
        <end position="370"/>
    </location>
</feature>
<comment type="caution">
    <text evidence="8">The sequence shown here is derived from an EMBL/GenBank/DDBJ whole genome shotgun (WGS) entry which is preliminary data.</text>
</comment>
<dbReference type="InterPro" id="IPR043429">
    <property type="entry name" value="ArtM/GltK/GlnP/TcyL/YhdX-like"/>
</dbReference>
<evidence type="ECO:0000256" key="6">
    <source>
        <dbReference type="RuleBase" id="RU363032"/>
    </source>
</evidence>
<evidence type="ECO:0000256" key="3">
    <source>
        <dbReference type="ARBA" id="ARBA00022970"/>
    </source>
</evidence>
<evidence type="ECO:0000256" key="4">
    <source>
        <dbReference type="ARBA" id="ARBA00022989"/>
    </source>
</evidence>
<keyword evidence="5 6" id="KW-0472">Membrane</keyword>
<evidence type="ECO:0000256" key="1">
    <source>
        <dbReference type="ARBA" id="ARBA00004141"/>
    </source>
</evidence>
<keyword evidence="2 6" id="KW-0812">Transmembrane</keyword>
<comment type="similarity">
    <text evidence="6">Belongs to the binding-protein-dependent transport system permease family.</text>
</comment>
<evidence type="ECO:0000259" key="7">
    <source>
        <dbReference type="PROSITE" id="PS50928"/>
    </source>
</evidence>
<dbReference type="SMART" id="SM00062">
    <property type="entry name" value="PBPb"/>
    <property type="match status" value="1"/>
</dbReference>
<dbReference type="Proteomes" id="UP000238672">
    <property type="component" value="Unassembled WGS sequence"/>
</dbReference>
<dbReference type="GO" id="GO:0055085">
    <property type="term" value="P:transmembrane transport"/>
    <property type="evidence" value="ECO:0007669"/>
    <property type="project" value="InterPro"/>
</dbReference>
<feature type="transmembrane region" description="Helical" evidence="6">
    <location>
        <begin position="20"/>
        <end position="41"/>
    </location>
</feature>
<feature type="transmembrane region" description="Helical" evidence="6">
    <location>
        <begin position="391"/>
        <end position="411"/>
    </location>
</feature>
<evidence type="ECO:0000256" key="2">
    <source>
        <dbReference type="ARBA" id="ARBA00022692"/>
    </source>
</evidence>
<gene>
    <name evidence="8" type="ORF">C6B37_01550</name>
</gene>
<accession>A0A2S8NUF2</accession>
<organism evidence="8 9">
    <name type="scientific">Candidatus Phytoplasma phoenicium</name>
    <dbReference type="NCBI Taxonomy" id="198422"/>
    <lineage>
        <taxon>Bacteria</taxon>
        <taxon>Bacillati</taxon>
        <taxon>Mycoplasmatota</taxon>
        <taxon>Mollicutes</taxon>
        <taxon>Acholeplasmatales</taxon>
        <taxon>Acholeplasmataceae</taxon>
        <taxon>Candidatus Phytoplasma</taxon>
        <taxon>16SrIX (Pigeon pea witches'-broom group)</taxon>
    </lineage>
</organism>
<dbReference type="GO" id="GO:0005886">
    <property type="term" value="C:plasma membrane"/>
    <property type="evidence" value="ECO:0007669"/>
    <property type="project" value="UniProtKB-SubCell"/>
</dbReference>
<dbReference type="Pfam" id="PF00528">
    <property type="entry name" value="BPD_transp_1"/>
    <property type="match status" value="1"/>
</dbReference>
<dbReference type="SUPFAM" id="SSF53850">
    <property type="entry name" value="Periplasmic binding protein-like II"/>
    <property type="match status" value="1"/>
</dbReference>
<feature type="transmembrane region" description="Helical" evidence="6">
    <location>
        <begin position="495"/>
        <end position="515"/>
    </location>
</feature>
<evidence type="ECO:0000256" key="5">
    <source>
        <dbReference type="ARBA" id="ARBA00023136"/>
    </source>
</evidence>
<proteinExistence type="inferred from homology"/>
<dbReference type="InterPro" id="IPR000515">
    <property type="entry name" value="MetI-like"/>
</dbReference>
<dbReference type="CDD" id="cd06261">
    <property type="entry name" value="TM_PBP2"/>
    <property type="match status" value="1"/>
</dbReference>
<sequence length="580" mass="67345">MNKSYIIALKKIWKKNKNLFKIGILILFLILTHISLLHHNFSEPKKIMNSTDTIKLGTVKSIPPFVFATKNNNNYTIKSSNSEEPLSGFDILLFREIAEKLDKELDVKVYDLSGLVNDLKLGNVDAIIGSLDETKDRKDEFDSIPYAQNELGILFKKENNDLSLQNENDKIEINLKDLQKKDKIEWLTVLYSSHDREEKTKLIQKKNEKMKKKTCFETLEQCISVVNDGNADCVIFDYPLLKNYADSVIHKNRFQVLKLKDDDLKLGNLSIFLKKNSQLTPRIKEYLGATTNNEQKLLSINEKNKFYNQAKEVLQLNEQTNEQNKNKNIFQKILVQLPNYKKSFFITLLLAVESLLLGFGLSLVFFRIIVSTKEQQTGMVFYLKQFAAKTIGIFNYLFKAIPLAIVILFLYNCFSFCGVKFFSEGAKGPFYLSLIVCSFNTAFILNNNMINNYKFLDKGQIEAAYVLGMNSQQVFKEIIFNQILQRIMPSLRNQFIFNIKDTAFFSIIGLNNLLWIANRNISATYDIITPLIIISCIYLFLVFLSEILAKFNFKKIYIFFIHQNKKLFNVFRKNQKRIEK</sequence>
<dbReference type="Gene3D" id="1.10.3720.10">
    <property type="entry name" value="MetI-like"/>
    <property type="match status" value="1"/>
</dbReference>
<dbReference type="Gene3D" id="3.40.190.10">
    <property type="entry name" value="Periplasmic binding protein-like II"/>
    <property type="match status" value="2"/>
</dbReference>
<evidence type="ECO:0000313" key="8">
    <source>
        <dbReference type="EMBL" id="PQP79578.1"/>
    </source>
</evidence>
<dbReference type="AlphaFoldDB" id="A0A2S8NUF2"/>